<evidence type="ECO:0000256" key="6">
    <source>
        <dbReference type="ARBA" id="ARBA00022679"/>
    </source>
</evidence>
<comment type="catalytic activity">
    <reaction evidence="1">
        <text>ATP + protein L-histidine = ADP + protein N-phospho-L-histidine.</text>
        <dbReference type="EC" id="2.7.13.3"/>
    </reaction>
</comment>
<dbReference type="Pfam" id="PF08446">
    <property type="entry name" value="PAS_2"/>
    <property type="match status" value="1"/>
</dbReference>
<dbReference type="Gene3D" id="3.30.450.270">
    <property type="match status" value="1"/>
</dbReference>
<dbReference type="RefSeq" id="WP_173200791.1">
    <property type="nucleotide sequence ID" value="NZ_JABFCX010000003.1"/>
</dbReference>
<dbReference type="PROSITE" id="PS50110">
    <property type="entry name" value="RESPONSE_REGULATORY"/>
    <property type="match status" value="1"/>
</dbReference>
<comment type="caution">
    <text evidence="15">The sequence shown here is derived from an EMBL/GenBank/DDBJ whole genome shotgun (WGS) entry which is preliminary data.</text>
</comment>
<evidence type="ECO:0000256" key="1">
    <source>
        <dbReference type="ARBA" id="ARBA00000085"/>
    </source>
</evidence>
<dbReference type="Pfam" id="PF00360">
    <property type="entry name" value="PHY"/>
    <property type="match status" value="1"/>
</dbReference>
<evidence type="ECO:0000259" key="14">
    <source>
        <dbReference type="PROSITE" id="PS50110"/>
    </source>
</evidence>
<dbReference type="PROSITE" id="PS50046">
    <property type="entry name" value="PHYTOCHROME_2"/>
    <property type="match status" value="1"/>
</dbReference>
<dbReference type="InterPro" id="IPR013515">
    <property type="entry name" value="Phytochrome_cen-reg"/>
</dbReference>
<dbReference type="InterPro" id="IPR011006">
    <property type="entry name" value="CheY-like_superfamily"/>
</dbReference>
<dbReference type="SMART" id="SM00448">
    <property type="entry name" value="REC"/>
    <property type="match status" value="1"/>
</dbReference>
<dbReference type="SMART" id="SM00911">
    <property type="entry name" value="HWE_HK"/>
    <property type="match status" value="1"/>
</dbReference>
<evidence type="ECO:0000256" key="3">
    <source>
        <dbReference type="ARBA" id="ARBA00022543"/>
    </source>
</evidence>
<feature type="modified residue" description="4-aspartylphosphate" evidence="12">
    <location>
        <position position="791"/>
    </location>
</feature>
<dbReference type="InterPro" id="IPR003018">
    <property type="entry name" value="GAF"/>
</dbReference>
<dbReference type="Pfam" id="PF01590">
    <property type="entry name" value="GAF"/>
    <property type="match status" value="1"/>
</dbReference>
<dbReference type="Pfam" id="PF07536">
    <property type="entry name" value="HWE_HK"/>
    <property type="match status" value="1"/>
</dbReference>
<dbReference type="AlphaFoldDB" id="A0A7Y3RNL9"/>
<evidence type="ECO:0000256" key="2">
    <source>
        <dbReference type="ARBA" id="ARBA00012438"/>
    </source>
</evidence>
<evidence type="ECO:0000313" key="15">
    <source>
        <dbReference type="EMBL" id="NNU17402.1"/>
    </source>
</evidence>
<dbReference type="InterPro" id="IPR011102">
    <property type="entry name" value="Sig_transdc_His_kinase_HWE"/>
</dbReference>
<reference evidence="15 16" key="1">
    <citation type="submission" date="2020-05" db="EMBL/GenBank/DDBJ databases">
        <title>Parvularcula mediterraneae sp. nov., isolated from polypropylene straw from shallow seawater of the seashore of Laganas in Zakynthos island, Greece.</title>
        <authorList>
            <person name="Szabo I."/>
            <person name="Al-Omari J."/>
            <person name="Rado J."/>
            <person name="Szerdahelyi G.S."/>
        </authorList>
    </citation>
    <scope>NUCLEOTIDE SEQUENCE [LARGE SCALE GENOMIC DNA]</scope>
    <source>
        <strain evidence="15 16">ZS-1/3</strain>
    </source>
</reference>
<dbReference type="InterPro" id="IPR001294">
    <property type="entry name" value="Phytochrome"/>
</dbReference>
<dbReference type="GO" id="GO:0009584">
    <property type="term" value="P:detection of visible light"/>
    <property type="evidence" value="ECO:0007669"/>
    <property type="project" value="InterPro"/>
</dbReference>
<dbReference type="Gene3D" id="3.30.450.40">
    <property type="match status" value="1"/>
</dbReference>
<dbReference type="GO" id="GO:0004673">
    <property type="term" value="F:protein histidine kinase activity"/>
    <property type="evidence" value="ECO:0007669"/>
    <property type="project" value="UniProtKB-EC"/>
</dbReference>
<keyword evidence="4 12" id="KW-0597">Phosphoprotein</keyword>
<accession>A0A7Y3RNL9</accession>
<dbReference type="Gene3D" id="3.30.565.10">
    <property type="entry name" value="Histidine kinase-like ATPase, C-terminal domain"/>
    <property type="match status" value="1"/>
</dbReference>
<evidence type="ECO:0000256" key="11">
    <source>
        <dbReference type="ARBA" id="ARBA00023170"/>
    </source>
</evidence>
<dbReference type="InterPro" id="IPR013654">
    <property type="entry name" value="PAS_2"/>
</dbReference>
<evidence type="ECO:0000313" key="16">
    <source>
        <dbReference type="Proteomes" id="UP000536835"/>
    </source>
</evidence>
<dbReference type="Gene3D" id="3.40.50.2300">
    <property type="match status" value="1"/>
</dbReference>
<keyword evidence="5" id="KW-0716">Sensory transduction</keyword>
<evidence type="ECO:0000256" key="7">
    <source>
        <dbReference type="ARBA" id="ARBA00022741"/>
    </source>
</evidence>
<dbReference type="Pfam" id="PF00072">
    <property type="entry name" value="Response_reg"/>
    <property type="match status" value="1"/>
</dbReference>
<dbReference type="InterPro" id="IPR043150">
    <property type="entry name" value="Phytochrome_PHY_sf"/>
</dbReference>
<keyword evidence="11" id="KW-0675">Receptor</keyword>
<feature type="domain" description="Phytochrome chromophore attachment site" evidence="13">
    <location>
        <begin position="150"/>
        <end position="306"/>
    </location>
</feature>
<sequence>MADGEMTVEELSVENCDKEPIHIPGTVQPFAALIAGPLSLDTVDFASENLAEFLGIEAKSVLGNEWSSVLPDDVLHDIRNVLSFSTSAAQRERVGQYELRGNKIEVYAHRSPGERAIVEFERGEAQPLHTNRSALEQARLFIARAGAEQTVDRMLKAAVVGLRSLSGYDRVKAYRYDDDGSGEVVAEARAPDVPSYLGLRYPAWDVPAQARALQVKNPVRITSDVYQEPVTVLARTADLDPLDMSLAHTRGVSPIHVQYLKNMGVGGTLTIGLVVDGKLWGMFACHHMSPRVITSDVRIACELFGQIMSLLVKEKTESEQVAARARAAAARQQIIAETDATTDLLKAFPSISKVFRKLINCDGMAILRDDKLQTDASVPSSEAIRAVGGFNPHDEDLLKGTDSLQADGWHNGHDLGDTAGCLIVRATAAYPLQLMFFRDEKIKKVLWGGKPEKKVEDSPFGPRISPRGSFDAYQDEQCGRSEPWQLFDLTSAREIQIMLTQITAKGERQQLSRHKDLVTHQRQQDLMIAELNHRVKNILALIRSLSRQAKESSASLESYALALEQRIAALAAAHDLAVSGSKQGVGLKGILDTELVPYTKPDLSQVLMSGPVVGLRPDVAPMIALVFHEIVTNAAKYGALSNGDGIIQVRWELEERGINFRWREVGGPPVEPPKRHGFGRTLIERAIPYEFDGTVDLEYKPQGLEFRFTLPTDCLVDLEEDTKVELTGKVGEIKRVASDQTALLVEDNLVLAMDMVDSISRLGAEHIETAATVETALRELKMHKFDFAVLDMNLRGTVSFEIAERLIELQIPFIFVTGYGSRIDVPPELRDIPILTKPVDDGSLSHALGTILKG</sequence>
<dbReference type="GO" id="GO:0005524">
    <property type="term" value="F:ATP binding"/>
    <property type="evidence" value="ECO:0007669"/>
    <property type="project" value="UniProtKB-KW"/>
</dbReference>
<dbReference type="PANTHER" id="PTHR41523:SF7">
    <property type="entry name" value="HISTIDINE KINASE"/>
    <property type="match status" value="1"/>
</dbReference>
<dbReference type="SUPFAM" id="SSF52172">
    <property type="entry name" value="CheY-like"/>
    <property type="match status" value="1"/>
</dbReference>
<keyword evidence="16" id="KW-1185">Reference proteome</keyword>
<dbReference type="Gene3D" id="3.30.450.20">
    <property type="entry name" value="PAS domain"/>
    <property type="match status" value="1"/>
</dbReference>
<dbReference type="SUPFAM" id="SSF55874">
    <property type="entry name" value="ATPase domain of HSP90 chaperone/DNA topoisomerase II/histidine kinase"/>
    <property type="match status" value="1"/>
</dbReference>
<keyword evidence="9" id="KW-0067">ATP-binding</keyword>
<dbReference type="EMBL" id="JABFCX010000003">
    <property type="protein sequence ID" value="NNU17402.1"/>
    <property type="molecule type" value="Genomic_DNA"/>
</dbReference>
<keyword evidence="3" id="KW-0600">Photoreceptor protein</keyword>
<evidence type="ECO:0000259" key="13">
    <source>
        <dbReference type="PROSITE" id="PS50046"/>
    </source>
</evidence>
<evidence type="ECO:0000256" key="10">
    <source>
        <dbReference type="ARBA" id="ARBA00022991"/>
    </source>
</evidence>
<dbReference type="SUPFAM" id="SSF55785">
    <property type="entry name" value="PYP-like sensor domain (PAS domain)"/>
    <property type="match status" value="1"/>
</dbReference>
<dbReference type="PRINTS" id="PR01033">
    <property type="entry name" value="PHYTOCHROME"/>
</dbReference>
<feature type="domain" description="Response regulatory" evidence="14">
    <location>
        <begin position="741"/>
        <end position="852"/>
    </location>
</feature>
<keyword evidence="10" id="KW-0157">Chromophore</keyword>
<evidence type="ECO:0000256" key="9">
    <source>
        <dbReference type="ARBA" id="ARBA00022840"/>
    </source>
</evidence>
<dbReference type="GO" id="GO:0006355">
    <property type="term" value="P:regulation of DNA-templated transcription"/>
    <property type="evidence" value="ECO:0007669"/>
    <property type="project" value="InterPro"/>
</dbReference>
<dbReference type="InterPro" id="IPR001789">
    <property type="entry name" value="Sig_transdc_resp-reg_receiver"/>
</dbReference>
<gene>
    <name evidence="15" type="ORF">HK107_13805</name>
</gene>
<keyword evidence="8" id="KW-0418">Kinase</keyword>
<dbReference type="InterPro" id="IPR029016">
    <property type="entry name" value="GAF-like_dom_sf"/>
</dbReference>
<name>A0A7Y3RNL9_9PROT</name>
<dbReference type="EC" id="2.7.13.3" evidence="2"/>
<dbReference type="InterPro" id="IPR036890">
    <property type="entry name" value="HATPase_C_sf"/>
</dbReference>
<evidence type="ECO:0000256" key="5">
    <source>
        <dbReference type="ARBA" id="ARBA00022606"/>
    </source>
</evidence>
<keyword evidence="6" id="KW-0808">Transferase</keyword>
<dbReference type="GO" id="GO:0000160">
    <property type="term" value="P:phosphorelay signal transduction system"/>
    <property type="evidence" value="ECO:0007669"/>
    <property type="project" value="InterPro"/>
</dbReference>
<evidence type="ECO:0000256" key="4">
    <source>
        <dbReference type="ARBA" id="ARBA00022553"/>
    </source>
</evidence>
<dbReference type="GO" id="GO:0009881">
    <property type="term" value="F:photoreceptor activity"/>
    <property type="evidence" value="ECO:0007669"/>
    <property type="project" value="UniProtKB-KW"/>
</dbReference>
<dbReference type="InterPro" id="IPR016132">
    <property type="entry name" value="Phyto_chromo_attachment"/>
</dbReference>
<dbReference type="SMART" id="SM00065">
    <property type="entry name" value="GAF"/>
    <property type="match status" value="1"/>
</dbReference>
<proteinExistence type="predicted"/>
<evidence type="ECO:0000256" key="12">
    <source>
        <dbReference type="PROSITE-ProRule" id="PRU00169"/>
    </source>
</evidence>
<dbReference type="PANTHER" id="PTHR41523">
    <property type="entry name" value="TWO-COMPONENT SYSTEM SENSOR PROTEIN"/>
    <property type="match status" value="1"/>
</dbReference>
<protein>
    <recommendedName>
        <fullName evidence="2">histidine kinase</fullName>
        <ecNumber evidence="2">2.7.13.3</ecNumber>
    </recommendedName>
</protein>
<dbReference type="Proteomes" id="UP000536835">
    <property type="component" value="Unassembled WGS sequence"/>
</dbReference>
<dbReference type="InterPro" id="IPR035965">
    <property type="entry name" value="PAS-like_dom_sf"/>
</dbReference>
<evidence type="ECO:0000256" key="8">
    <source>
        <dbReference type="ARBA" id="ARBA00022777"/>
    </source>
</evidence>
<keyword evidence="7" id="KW-0547">Nucleotide-binding</keyword>
<organism evidence="15 16">
    <name type="scientific">Parvularcula mediterranea</name>
    <dbReference type="NCBI Taxonomy" id="2732508"/>
    <lineage>
        <taxon>Bacteria</taxon>
        <taxon>Pseudomonadati</taxon>
        <taxon>Pseudomonadota</taxon>
        <taxon>Alphaproteobacteria</taxon>
        <taxon>Parvularculales</taxon>
        <taxon>Parvularculaceae</taxon>
        <taxon>Parvularcula</taxon>
    </lineage>
</organism>
<dbReference type="SUPFAM" id="SSF55781">
    <property type="entry name" value="GAF domain-like"/>
    <property type="match status" value="2"/>
</dbReference>